<dbReference type="EMBL" id="CAGA01000015">
    <property type="protein sequence ID" value="CCE29548.1"/>
    <property type="molecule type" value="Genomic_DNA"/>
</dbReference>
<dbReference type="STRING" id="1111077.M1W910"/>
<organism evidence="3 4">
    <name type="scientific">Claviceps purpurea (strain 20.1)</name>
    <name type="common">Ergot fungus</name>
    <name type="synonym">Sphacelia segetum</name>
    <dbReference type="NCBI Taxonomy" id="1111077"/>
    <lineage>
        <taxon>Eukaryota</taxon>
        <taxon>Fungi</taxon>
        <taxon>Dikarya</taxon>
        <taxon>Ascomycota</taxon>
        <taxon>Pezizomycotina</taxon>
        <taxon>Sordariomycetes</taxon>
        <taxon>Hypocreomycetidae</taxon>
        <taxon>Hypocreales</taxon>
        <taxon>Clavicipitaceae</taxon>
        <taxon>Claviceps</taxon>
    </lineage>
</organism>
<keyword evidence="4" id="KW-1185">Reference proteome</keyword>
<dbReference type="OrthoDB" id="3501032at2759"/>
<name>M1W910_CLAP2</name>
<feature type="domain" description="2EXR" evidence="2">
    <location>
        <begin position="137"/>
        <end position="239"/>
    </location>
</feature>
<dbReference type="Pfam" id="PF20150">
    <property type="entry name" value="2EXR"/>
    <property type="match status" value="1"/>
</dbReference>
<evidence type="ECO:0000313" key="3">
    <source>
        <dbReference type="EMBL" id="CCE29548.1"/>
    </source>
</evidence>
<feature type="region of interest" description="Disordered" evidence="1">
    <location>
        <begin position="81"/>
        <end position="100"/>
    </location>
</feature>
<evidence type="ECO:0000313" key="4">
    <source>
        <dbReference type="Proteomes" id="UP000016801"/>
    </source>
</evidence>
<accession>M1W910</accession>
<evidence type="ECO:0000256" key="1">
    <source>
        <dbReference type="SAM" id="MobiDB-lite"/>
    </source>
</evidence>
<dbReference type="HOGENOM" id="CLU_046152_0_0_1"/>
<dbReference type="eggNOG" id="ENOG502SWCQ">
    <property type="taxonomic scope" value="Eukaryota"/>
</dbReference>
<feature type="compositionally biased region" description="Basic and acidic residues" evidence="1">
    <location>
        <begin position="492"/>
        <end position="503"/>
    </location>
</feature>
<proteinExistence type="predicted"/>
<protein>
    <recommendedName>
        <fullName evidence="2">2EXR domain-containing protein</fullName>
    </recommendedName>
</protein>
<dbReference type="AlphaFoldDB" id="M1W910"/>
<reference evidence="3 4" key="1">
    <citation type="journal article" date="2013" name="PLoS Genet.">
        <title>Plant-symbiotic fungi as chemical engineers: Multi-genome analysis of the Clavicipitaceae reveals dynamics of alkaloid loci.</title>
        <authorList>
            <person name="Schardl C.L."/>
            <person name="Young C.A."/>
            <person name="Hesse U."/>
            <person name="Amyotte S.G."/>
            <person name="Andreeva K."/>
            <person name="Calie P.J."/>
            <person name="Fleetwood D.J."/>
            <person name="Haws D.C."/>
            <person name="Moore N."/>
            <person name="Oeser B."/>
            <person name="Panaccione D.G."/>
            <person name="Schweri K.K."/>
            <person name="Voisey C.R."/>
            <person name="Farman M.L."/>
            <person name="Jaromczyk J.W."/>
            <person name="Roe B.A."/>
            <person name="O'Sullivan D.M."/>
            <person name="Scott B."/>
            <person name="Tudzynski P."/>
            <person name="An Z."/>
            <person name="Arnaoudova E.G."/>
            <person name="Bullock C.T."/>
            <person name="Charlton N.D."/>
            <person name="Chen L."/>
            <person name="Cox M."/>
            <person name="Dinkins R.D."/>
            <person name="Florea S."/>
            <person name="Glenn A.E."/>
            <person name="Gordon A."/>
            <person name="Gueldener U."/>
            <person name="Harris D.R."/>
            <person name="Hollin W."/>
            <person name="Jaromczyk J."/>
            <person name="Johnson R.D."/>
            <person name="Khan A.K."/>
            <person name="Leistner E."/>
            <person name="Leuchtmann A."/>
            <person name="Li C."/>
            <person name="Liu J."/>
            <person name="Liu J."/>
            <person name="Liu M."/>
            <person name="Mace W."/>
            <person name="Machado C."/>
            <person name="Nagabhyru P."/>
            <person name="Pan J."/>
            <person name="Schmid J."/>
            <person name="Sugawara K."/>
            <person name="Steiner U."/>
            <person name="Takach J.E."/>
            <person name="Tanaka E."/>
            <person name="Webb J.S."/>
            <person name="Wilson E.V."/>
            <person name="Wiseman J.L."/>
            <person name="Yoshida R."/>
            <person name="Zeng Z."/>
        </authorList>
    </citation>
    <scope>NUCLEOTIDE SEQUENCE [LARGE SCALE GENOMIC DNA]</scope>
    <source>
        <strain evidence="3 4">20.1</strain>
    </source>
</reference>
<comment type="caution">
    <text evidence="3">The sequence shown here is derived from an EMBL/GenBank/DDBJ whole genome shotgun (WGS) entry which is preliminary data.</text>
</comment>
<gene>
    <name evidence="3" type="ORF">CPUR_03395</name>
</gene>
<sequence length="521" mass="58596">MPAETADHTRFLVLDVVCLANGFQGHCGVANAAEDERCIDANVVFSRSLFGHTFLTGHFKLSATKLHGKFGNGILRSRRSRSEAMYSDEPMSTDKTSNTGYDAKINPSSHLCLIDDEAEVPGEVCGIQDGDTAPGAFPQFMQLPPELRQKIWHFYCPDLIVKARVLPFMTWPGSTILDSPNDCSAPHCRALADQTRTLRVTLSTHRESRSIAWRKYPDELVINATSGTIVRFRKETDVIFLMKSSVSEDDFYIRAFGRKVENLALGVVELSSRGRSFWEYTLLGILPAFKRMFPNLKRLFGHWPTLTLPTELEEWCLSECVHSYVVRTACRRESGLGEIKNTLFCWPDLDAHLDFARSSVTRLCSLEEMDEIGVEFWPIVEFESEMSLQTYDPDMMRRLYGDSYFETYGPYNPGPESYDSSVDGYDSDECESEGIDDDEVKELLAASKVELTLGEIALFSCSRSNDVQVSAEFDVDSNSSLHKQKIIAVATDDEKKDDMGHDDDGGESQNKYARLSRPILG</sequence>
<feature type="region of interest" description="Disordered" evidence="1">
    <location>
        <begin position="489"/>
        <end position="521"/>
    </location>
</feature>
<dbReference type="VEuPathDB" id="FungiDB:CPUR_03395"/>
<dbReference type="Proteomes" id="UP000016801">
    <property type="component" value="Unassembled WGS sequence"/>
</dbReference>
<evidence type="ECO:0000259" key="2">
    <source>
        <dbReference type="Pfam" id="PF20150"/>
    </source>
</evidence>
<dbReference type="InterPro" id="IPR045518">
    <property type="entry name" value="2EXR"/>
</dbReference>